<dbReference type="Pfam" id="PF13472">
    <property type="entry name" value="Lipase_GDSL_2"/>
    <property type="match status" value="1"/>
</dbReference>
<feature type="domain" description="SGNH hydrolase-type esterase" evidence="1">
    <location>
        <begin position="12"/>
        <end position="201"/>
    </location>
</feature>
<name>A0A926KNB9_9BACL</name>
<comment type="caution">
    <text evidence="2">The sequence shown here is derived from an EMBL/GenBank/DDBJ whole genome shotgun (WGS) entry which is preliminary data.</text>
</comment>
<evidence type="ECO:0000313" key="3">
    <source>
        <dbReference type="Proteomes" id="UP000650466"/>
    </source>
</evidence>
<dbReference type="PANTHER" id="PTHR30383:SF5">
    <property type="entry name" value="SGNH HYDROLASE-TYPE ESTERASE DOMAIN-CONTAINING PROTEIN"/>
    <property type="match status" value="1"/>
</dbReference>
<gene>
    <name evidence="2" type="ORF">ICC18_12830</name>
</gene>
<dbReference type="EMBL" id="JACVVD010000004">
    <property type="protein sequence ID" value="MBD0381004.1"/>
    <property type="molecule type" value="Genomic_DNA"/>
</dbReference>
<evidence type="ECO:0000313" key="2">
    <source>
        <dbReference type="EMBL" id="MBD0381004.1"/>
    </source>
</evidence>
<dbReference type="AlphaFoldDB" id="A0A926KNB9"/>
<sequence>MKLQKNDKLVMIGDSVTDCERARPIGEGLFGALGKGYVSLVDGHLNTSYPELQIRTVNVGTSGNTVLHLKDRWQTDVLDLKPDWLSVMIGINDVWRQFDSPKITETHVDIATYERTLLELVEQTKPSVKGIVLMTPFYIEPNPQDAMRQKMDQYGQVVKRIAEGTGSVFVDTQAAFEPVLKEYYPAYIAWDRVHPNNVGHTVLANAFLRAIGFEWK</sequence>
<dbReference type="Gene3D" id="3.40.50.1110">
    <property type="entry name" value="SGNH hydrolase"/>
    <property type="match status" value="1"/>
</dbReference>
<proteinExistence type="predicted"/>
<keyword evidence="3" id="KW-1185">Reference proteome</keyword>
<dbReference type="PANTHER" id="PTHR30383">
    <property type="entry name" value="THIOESTERASE 1/PROTEASE 1/LYSOPHOSPHOLIPASE L1"/>
    <property type="match status" value="1"/>
</dbReference>
<dbReference type="GO" id="GO:0004622">
    <property type="term" value="F:phosphatidylcholine lysophospholipase activity"/>
    <property type="evidence" value="ECO:0007669"/>
    <property type="project" value="TreeGrafter"/>
</dbReference>
<dbReference type="RefSeq" id="WP_188174819.1">
    <property type="nucleotide sequence ID" value="NZ_JACVVD010000004.1"/>
</dbReference>
<reference evidence="2" key="1">
    <citation type="submission" date="2020-09" db="EMBL/GenBank/DDBJ databases">
        <title>Draft Genome Sequence of Paenibacillus sp. WST5.</title>
        <authorList>
            <person name="Bao Z."/>
        </authorList>
    </citation>
    <scope>NUCLEOTIDE SEQUENCE</scope>
    <source>
        <strain evidence="2">WST5</strain>
    </source>
</reference>
<dbReference type="SUPFAM" id="SSF52266">
    <property type="entry name" value="SGNH hydrolase"/>
    <property type="match status" value="1"/>
</dbReference>
<dbReference type="InterPro" id="IPR051532">
    <property type="entry name" value="Ester_Hydrolysis_Enzymes"/>
</dbReference>
<dbReference type="InterPro" id="IPR036514">
    <property type="entry name" value="SGNH_hydro_sf"/>
</dbReference>
<accession>A0A926KNB9</accession>
<dbReference type="InterPro" id="IPR013830">
    <property type="entry name" value="SGNH_hydro"/>
</dbReference>
<evidence type="ECO:0000259" key="1">
    <source>
        <dbReference type="Pfam" id="PF13472"/>
    </source>
</evidence>
<keyword evidence="2" id="KW-0378">Hydrolase</keyword>
<protein>
    <submittedName>
        <fullName evidence="2">SGNH/GDSL hydrolase family protein</fullName>
    </submittedName>
</protein>
<dbReference type="Proteomes" id="UP000650466">
    <property type="component" value="Unassembled WGS sequence"/>
</dbReference>
<dbReference type="CDD" id="cd01834">
    <property type="entry name" value="SGNH_hydrolase_like_2"/>
    <property type="match status" value="1"/>
</dbReference>
<organism evidence="2 3">
    <name type="scientific">Paenibacillus sedimenti</name>
    <dbReference type="NCBI Taxonomy" id="2770274"/>
    <lineage>
        <taxon>Bacteria</taxon>
        <taxon>Bacillati</taxon>
        <taxon>Bacillota</taxon>
        <taxon>Bacilli</taxon>
        <taxon>Bacillales</taxon>
        <taxon>Paenibacillaceae</taxon>
        <taxon>Paenibacillus</taxon>
    </lineage>
</organism>